<keyword evidence="2" id="KW-1185">Reference proteome</keyword>
<accession>A0ACB8QUI4</accession>
<dbReference type="EMBL" id="MU273484">
    <property type="protein sequence ID" value="KAI0035474.1"/>
    <property type="molecule type" value="Genomic_DNA"/>
</dbReference>
<organism evidence="1 2">
    <name type="scientific">Vararia minispora EC-137</name>
    <dbReference type="NCBI Taxonomy" id="1314806"/>
    <lineage>
        <taxon>Eukaryota</taxon>
        <taxon>Fungi</taxon>
        <taxon>Dikarya</taxon>
        <taxon>Basidiomycota</taxon>
        <taxon>Agaricomycotina</taxon>
        <taxon>Agaricomycetes</taxon>
        <taxon>Russulales</taxon>
        <taxon>Lachnocladiaceae</taxon>
        <taxon>Vararia</taxon>
    </lineage>
</organism>
<name>A0ACB8QUI4_9AGAM</name>
<dbReference type="Proteomes" id="UP000814128">
    <property type="component" value="Unassembled WGS sequence"/>
</dbReference>
<gene>
    <name evidence="1" type="ORF">K488DRAFT_83051</name>
</gene>
<reference evidence="1" key="2">
    <citation type="journal article" date="2022" name="New Phytol.">
        <title>Evolutionary transition to the ectomycorrhizal habit in the genomes of a hyperdiverse lineage of mushroom-forming fungi.</title>
        <authorList>
            <person name="Looney B."/>
            <person name="Miyauchi S."/>
            <person name="Morin E."/>
            <person name="Drula E."/>
            <person name="Courty P.E."/>
            <person name="Kohler A."/>
            <person name="Kuo A."/>
            <person name="LaButti K."/>
            <person name="Pangilinan J."/>
            <person name="Lipzen A."/>
            <person name="Riley R."/>
            <person name="Andreopoulos W."/>
            <person name="He G."/>
            <person name="Johnson J."/>
            <person name="Nolan M."/>
            <person name="Tritt A."/>
            <person name="Barry K.W."/>
            <person name="Grigoriev I.V."/>
            <person name="Nagy L.G."/>
            <person name="Hibbett D."/>
            <person name="Henrissat B."/>
            <person name="Matheny P.B."/>
            <person name="Labbe J."/>
            <person name="Martin F.M."/>
        </authorList>
    </citation>
    <scope>NUCLEOTIDE SEQUENCE</scope>
    <source>
        <strain evidence="1">EC-137</strain>
    </source>
</reference>
<reference evidence="1" key="1">
    <citation type="submission" date="2021-02" db="EMBL/GenBank/DDBJ databases">
        <authorList>
            <consortium name="DOE Joint Genome Institute"/>
            <person name="Ahrendt S."/>
            <person name="Looney B.P."/>
            <person name="Miyauchi S."/>
            <person name="Morin E."/>
            <person name="Drula E."/>
            <person name="Courty P.E."/>
            <person name="Chicoki N."/>
            <person name="Fauchery L."/>
            <person name="Kohler A."/>
            <person name="Kuo A."/>
            <person name="Labutti K."/>
            <person name="Pangilinan J."/>
            <person name="Lipzen A."/>
            <person name="Riley R."/>
            <person name="Andreopoulos W."/>
            <person name="He G."/>
            <person name="Johnson J."/>
            <person name="Barry K.W."/>
            <person name="Grigoriev I.V."/>
            <person name="Nagy L."/>
            <person name="Hibbett D."/>
            <person name="Henrissat B."/>
            <person name="Matheny P.B."/>
            <person name="Labbe J."/>
            <person name="Martin F."/>
        </authorList>
    </citation>
    <scope>NUCLEOTIDE SEQUENCE</scope>
    <source>
        <strain evidence="1">EC-137</strain>
    </source>
</reference>
<sequence length="471" mass="52773">MTIQDSIVLLRMQRNALSSISILPPEIITRIFRQSLSPRRRTYETAVKISHVCHQWREIARADPFLWAELTSDDGPEQIHEFLRRSKSISLDLIADFPSKSDLLISLLEQLSGRIASLDVAAGRREGNDHSRALDWFSNVTRTLTSPAPLLKRMHLHFANEYTEYASILQPTGQQSGAEDTEAQTVSTGTSHESASECTALLQTINLPLTCNIVIHCDGDRGLQTGIPLATRVRAHLRRLSPAFAIKSVQMQTLFGALSLEMKITSTSRESPHGAELVPTESQTAVSFEQSLNNPEEKLALAIYMLHSLPLYSLRDMEVTVSVMEPSQREMYDLLCTLSTLERLKIEIKAWGARDADWPRGCLSVFELPPDFDNTLSTPLATQPQSLFLPNLAILEMDSVMIRALPQNQKAEESNVLYRSLFSANVGRNRFRSVVFENCAISSSQLVELRTMLPHTDITVMRQKQGETTVT</sequence>
<evidence type="ECO:0000313" key="1">
    <source>
        <dbReference type="EMBL" id="KAI0035474.1"/>
    </source>
</evidence>
<evidence type="ECO:0000313" key="2">
    <source>
        <dbReference type="Proteomes" id="UP000814128"/>
    </source>
</evidence>
<comment type="caution">
    <text evidence="1">The sequence shown here is derived from an EMBL/GenBank/DDBJ whole genome shotgun (WGS) entry which is preliminary data.</text>
</comment>
<protein>
    <submittedName>
        <fullName evidence="1">Uncharacterized protein</fullName>
    </submittedName>
</protein>
<proteinExistence type="predicted"/>